<dbReference type="Pfam" id="PF05063">
    <property type="entry name" value="MT-A70"/>
    <property type="match status" value="1"/>
</dbReference>
<dbReference type="OrthoDB" id="61116at2759"/>
<evidence type="ECO:0008006" key="4">
    <source>
        <dbReference type="Google" id="ProtNLM"/>
    </source>
</evidence>
<keyword evidence="3" id="KW-1185">Reference proteome</keyword>
<organism evidence="2 3">
    <name type="scientific">Austropuccinia psidii MF-1</name>
    <dbReference type="NCBI Taxonomy" id="1389203"/>
    <lineage>
        <taxon>Eukaryota</taxon>
        <taxon>Fungi</taxon>
        <taxon>Dikarya</taxon>
        <taxon>Basidiomycota</taxon>
        <taxon>Pucciniomycotina</taxon>
        <taxon>Pucciniomycetes</taxon>
        <taxon>Pucciniales</taxon>
        <taxon>Sphaerophragmiaceae</taxon>
        <taxon>Austropuccinia</taxon>
    </lineage>
</organism>
<dbReference type="AlphaFoldDB" id="A0A9Q3EJK2"/>
<comment type="caution">
    <text evidence="2">The sequence shown here is derived from an EMBL/GenBank/DDBJ whole genome shotgun (WGS) entry which is preliminary data.</text>
</comment>
<evidence type="ECO:0000256" key="1">
    <source>
        <dbReference type="PROSITE-ProRule" id="PRU00489"/>
    </source>
</evidence>
<name>A0A9Q3EJK2_9BASI</name>
<dbReference type="Proteomes" id="UP000765509">
    <property type="component" value="Unassembled WGS sequence"/>
</dbReference>
<proteinExistence type="inferred from homology"/>
<dbReference type="GO" id="GO:0008168">
    <property type="term" value="F:methyltransferase activity"/>
    <property type="evidence" value="ECO:0007669"/>
    <property type="project" value="TreeGrafter"/>
</dbReference>
<dbReference type="PROSITE" id="PS51143">
    <property type="entry name" value="MT_A70"/>
    <property type="match status" value="1"/>
</dbReference>
<evidence type="ECO:0000313" key="3">
    <source>
        <dbReference type="Proteomes" id="UP000765509"/>
    </source>
</evidence>
<dbReference type="GO" id="GO:0005634">
    <property type="term" value="C:nucleus"/>
    <property type="evidence" value="ECO:0007669"/>
    <property type="project" value="TreeGrafter"/>
</dbReference>
<sequence>MTTSKAASSILLEAQVDESTTAYLLDPFVALLRGYNHQFQIFVSRPPSSPYIQASPSPIRSCSSAHAFASAHEAPKAKRQRCGLCQETARLASECEIENQSEAISSLSLKSTILAALKTIQREWIMECEQRNHSDWWLIATQEPQISSPKLTWLSQDQLQTPERAPNWADLTRKSSPSRLHPLPPCHLMATVSSSAWITYINWSMDSVQTLVLEKSNWKIYLPPRSGFTLATIEHFSHAVSELDQAAGWDAVIIDPPWQNKSAARGSKYRSIELYELFKLKLPQMLGTNGGKKALVAVWVTNRPKFRRFLKTKFLPDSHVTGPYAEWYWVKITASPTFENKTILAEGGQPIFDLESRSPRKCYEGLIVGWYLPASLRSESMSPVPTKLFFSVPLSHSRKPNIFDLLQPHLPACPNVLELFARTISGFKPSRADPDSDFIGRWHSVGDECPKFNGEPWLNFNQQIS</sequence>
<dbReference type="PANTHER" id="PTHR12829:SF4">
    <property type="entry name" value="N(6)-ADENINE-SPECIFIC METHYLTRANSFERASE METTL4"/>
    <property type="match status" value="1"/>
</dbReference>
<accession>A0A9Q3EJK2</accession>
<dbReference type="EMBL" id="AVOT02028638">
    <property type="protein sequence ID" value="MBW0521182.1"/>
    <property type="molecule type" value="Genomic_DNA"/>
</dbReference>
<dbReference type="InterPro" id="IPR007757">
    <property type="entry name" value="MT-A70-like"/>
</dbReference>
<evidence type="ECO:0000313" key="2">
    <source>
        <dbReference type="EMBL" id="MBW0521182.1"/>
    </source>
</evidence>
<gene>
    <name evidence="2" type="ORF">O181_060897</name>
</gene>
<comment type="similarity">
    <text evidence="1">Belongs to the MT-A70-like family.</text>
</comment>
<reference evidence="2" key="1">
    <citation type="submission" date="2021-03" db="EMBL/GenBank/DDBJ databases">
        <title>Draft genome sequence of rust myrtle Austropuccinia psidii MF-1, a brazilian biotype.</title>
        <authorList>
            <person name="Quecine M.C."/>
            <person name="Pachon D.M.R."/>
            <person name="Bonatelli M.L."/>
            <person name="Correr F.H."/>
            <person name="Franceschini L.M."/>
            <person name="Leite T.F."/>
            <person name="Margarido G.R.A."/>
            <person name="Almeida C.A."/>
            <person name="Ferrarezi J.A."/>
            <person name="Labate C.A."/>
        </authorList>
    </citation>
    <scope>NUCLEOTIDE SEQUENCE</scope>
    <source>
        <strain evidence="2">MF-1</strain>
    </source>
</reference>
<protein>
    <recommendedName>
        <fullName evidence="4">MT-A70-domain-containing protein</fullName>
    </recommendedName>
</protein>
<dbReference type="PANTHER" id="PTHR12829">
    <property type="entry name" value="N6-ADENOSINE-METHYLTRANSFERASE"/>
    <property type="match status" value="1"/>
</dbReference>